<keyword evidence="6 8" id="KW-0503">Monooxygenase</keyword>
<dbReference type="GO" id="GO:0071949">
    <property type="term" value="F:FAD binding"/>
    <property type="evidence" value="ECO:0007669"/>
    <property type="project" value="InterPro"/>
</dbReference>
<evidence type="ECO:0000256" key="6">
    <source>
        <dbReference type="ARBA" id="ARBA00023033"/>
    </source>
</evidence>
<evidence type="ECO:0000256" key="5">
    <source>
        <dbReference type="ARBA" id="ARBA00023002"/>
    </source>
</evidence>
<dbReference type="STRING" id="1245745.A0A0A2VY02"/>
<evidence type="ECO:0000313" key="8">
    <source>
        <dbReference type="EMBL" id="KGQ12781.1"/>
    </source>
</evidence>
<dbReference type="InterPro" id="IPR002938">
    <property type="entry name" value="FAD-bd"/>
</dbReference>
<evidence type="ECO:0000256" key="2">
    <source>
        <dbReference type="ARBA" id="ARBA00022630"/>
    </source>
</evidence>
<organism evidence="8 9">
    <name type="scientific">Beauveria bassiana D1-5</name>
    <dbReference type="NCBI Taxonomy" id="1245745"/>
    <lineage>
        <taxon>Eukaryota</taxon>
        <taxon>Fungi</taxon>
        <taxon>Dikarya</taxon>
        <taxon>Ascomycota</taxon>
        <taxon>Pezizomycotina</taxon>
        <taxon>Sordariomycetes</taxon>
        <taxon>Hypocreomycetidae</taxon>
        <taxon>Hypocreales</taxon>
        <taxon>Cordycipitaceae</taxon>
        <taxon>Beauveria</taxon>
    </lineage>
</organism>
<sequence>MSSITCIGGRAAGGRAAGGRADLSTLNAESKVLHLWTRNMASPQKVVVVGGGPVGALSALYAARRGYAVELYELRDDPNYGSQSARPDIAVIPLALSERGIRAIAEAGVPGLLDRILDNSRPIDTRMIHTRDSHGNIKNIPMVYGPQGQCLHTLPRERITKHVMLALMDEPNAKLFFNQRLTSCNLDAQVATFESVVWKNTAEDGEKREASRPMPVETSQTTSVEFDFLIGADGTYSSARQFMMRKSCMDFSQEYLQALWCDFIFPTAPDGSYRMQSTCLHVWPADESIVMCQPDFDGSFRAGMVCDTAKVRYYEAHPDEFAAFFDNEFPGIIPRILSAEAVTQQFLAHQKMPLKSVKCGQLGYKDCVVLLGDSSHSMTPFHAMGMMIGLEDVRIFFQEFRDGAGLGDPSKPFCTPGTVEAYSRHRLPDVHAMVDMATEHYYELRVGVRSSAARTRKVADAFLSRWVPSLDWTTLYARIQFGHERFTVVREKEAMQKKITQRVLAGAGGLLAAMAFASVMKLAEVVYNE</sequence>
<comment type="cofactor">
    <cofactor evidence="1">
        <name>FAD</name>
        <dbReference type="ChEBI" id="CHEBI:57692"/>
    </cofactor>
</comment>
<evidence type="ECO:0000256" key="1">
    <source>
        <dbReference type="ARBA" id="ARBA00001974"/>
    </source>
</evidence>
<proteinExistence type="predicted"/>
<dbReference type="GO" id="GO:0070189">
    <property type="term" value="P:kynurenine metabolic process"/>
    <property type="evidence" value="ECO:0007669"/>
    <property type="project" value="TreeGrafter"/>
</dbReference>
<dbReference type="GO" id="GO:0004502">
    <property type="term" value="F:kynurenine 3-monooxygenase activity"/>
    <property type="evidence" value="ECO:0007669"/>
    <property type="project" value="TreeGrafter"/>
</dbReference>
<keyword evidence="2" id="KW-0285">Flavoprotein</keyword>
<dbReference type="Proteomes" id="UP000030106">
    <property type="component" value="Unassembled WGS sequence"/>
</dbReference>
<dbReference type="InterPro" id="IPR036188">
    <property type="entry name" value="FAD/NAD-bd_sf"/>
</dbReference>
<name>A0A0A2VY02_BEABA</name>
<reference evidence="8 9" key="1">
    <citation type="submission" date="2012-10" db="EMBL/GenBank/DDBJ databases">
        <title>Genome sequencing and analysis of entomopathogenic fungi Beauveria bassiana D1-5.</title>
        <authorList>
            <person name="Li Q."/>
            <person name="Wang L."/>
            <person name="Zhang Z."/>
            <person name="Wang Q."/>
            <person name="Ren J."/>
            <person name="Wang M."/>
            <person name="Xu W."/>
            <person name="Wang J."/>
            <person name="Lu Y."/>
            <person name="Du Q."/>
            <person name="Sun Z."/>
        </authorList>
    </citation>
    <scope>NUCLEOTIDE SEQUENCE [LARGE SCALE GENOMIC DNA]</scope>
    <source>
        <strain evidence="8 9">D1-5</strain>
    </source>
</reference>
<dbReference type="HOGENOM" id="CLU_023210_2_1_1"/>
<evidence type="ECO:0000256" key="3">
    <source>
        <dbReference type="ARBA" id="ARBA00022827"/>
    </source>
</evidence>
<dbReference type="eggNOG" id="KOG2614">
    <property type="taxonomic scope" value="Eukaryota"/>
</dbReference>
<dbReference type="GO" id="GO:0005741">
    <property type="term" value="C:mitochondrial outer membrane"/>
    <property type="evidence" value="ECO:0007669"/>
    <property type="project" value="TreeGrafter"/>
</dbReference>
<evidence type="ECO:0000259" key="7">
    <source>
        <dbReference type="Pfam" id="PF01494"/>
    </source>
</evidence>
<dbReference type="PRINTS" id="PR00420">
    <property type="entry name" value="RNGMNOXGNASE"/>
</dbReference>
<feature type="domain" description="FAD-binding" evidence="7">
    <location>
        <begin position="45"/>
        <end position="394"/>
    </location>
</feature>
<keyword evidence="5" id="KW-0560">Oxidoreductase</keyword>
<dbReference type="Pfam" id="PF01494">
    <property type="entry name" value="FAD_binding_3"/>
    <property type="match status" value="1"/>
</dbReference>
<dbReference type="PANTHER" id="PTHR46028">
    <property type="entry name" value="KYNURENINE 3-MONOOXYGENASE"/>
    <property type="match status" value="1"/>
</dbReference>
<keyword evidence="4" id="KW-0521">NADP</keyword>
<keyword evidence="3" id="KW-0274">FAD</keyword>
<dbReference type="AlphaFoldDB" id="A0A0A2VY02"/>
<evidence type="ECO:0000313" key="9">
    <source>
        <dbReference type="Proteomes" id="UP000030106"/>
    </source>
</evidence>
<gene>
    <name evidence="8" type="ORF">BBAD15_g1466</name>
</gene>
<evidence type="ECO:0000256" key="4">
    <source>
        <dbReference type="ARBA" id="ARBA00022857"/>
    </source>
</evidence>
<dbReference type="PANTHER" id="PTHR46028:SF2">
    <property type="entry name" value="KYNURENINE 3-MONOOXYGENASE"/>
    <property type="match status" value="1"/>
</dbReference>
<comment type="caution">
    <text evidence="8">The sequence shown here is derived from an EMBL/GenBank/DDBJ whole genome shotgun (WGS) entry which is preliminary data.</text>
</comment>
<dbReference type="Gene3D" id="3.50.50.60">
    <property type="entry name" value="FAD/NAD(P)-binding domain"/>
    <property type="match status" value="1"/>
</dbReference>
<accession>A0A0A2VY02</accession>
<dbReference type="SUPFAM" id="SSF51905">
    <property type="entry name" value="FAD/NAD(P)-binding domain"/>
    <property type="match status" value="1"/>
</dbReference>
<dbReference type="EMBL" id="ANFO01000089">
    <property type="protein sequence ID" value="KGQ12781.1"/>
    <property type="molecule type" value="Genomic_DNA"/>
</dbReference>
<protein>
    <submittedName>
        <fullName evidence="8">Kynurenine 3-monooxygenase</fullName>
    </submittedName>
</protein>